<evidence type="ECO:0000313" key="3">
    <source>
        <dbReference type="EMBL" id="MEV8158986.1"/>
    </source>
</evidence>
<dbReference type="InterPro" id="IPR046913">
    <property type="entry name" value="ABC-3C_CTD7"/>
</dbReference>
<keyword evidence="4" id="KW-1185">Reference proteome</keyword>
<dbReference type="RefSeq" id="WP_363785941.1">
    <property type="nucleotide sequence ID" value="NZ_JBFBLL010000017.1"/>
</dbReference>
<gene>
    <name evidence="3" type="ORF">AB0O96_12455</name>
</gene>
<evidence type="ECO:0000259" key="2">
    <source>
        <dbReference type="Pfam" id="PF20283"/>
    </source>
</evidence>
<reference evidence="3 4" key="1">
    <citation type="submission" date="2024-06" db="EMBL/GenBank/DDBJ databases">
        <title>The Natural Products Discovery Center: Release of the First 8490 Sequenced Strains for Exploring Actinobacteria Biosynthetic Diversity.</title>
        <authorList>
            <person name="Kalkreuter E."/>
            <person name="Kautsar S.A."/>
            <person name="Yang D."/>
            <person name="Bader C.D."/>
            <person name="Teijaro C.N."/>
            <person name="Fluegel L."/>
            <person name="Davis C.M."/>
            <person name="Simpson J.R."/>
            <person name="Lauterbach L."/>
            <person name="Steele A.D."/>
            <person name="Gui C."/>
            <person name="Meng S."/>
            <person name="Li G."/>
            <person name="Viehrig K."/>
            <person name="Ye F."/>
            <person name="Su P."/>
            <person name="Kiefer A.F."/>
            <person name="Nichols A."/>
            <person name="Cepeda A.J."/>
            <person name="Yan W."/>
            <person name="Fan B."/>
            <person name="Jiang Y."/>
            <person name="Adhikari A."/>
            <person name="Zheng C.-J."/>
            <person name="Schuster L."/>
            <person name="Cowan T.M."/>
            <person name="Smanski M.J."/>
            <person name="Chevrette M.G."/>
            <person name="De Carvalho L.P.S."/>
            <person name="Shen B."/>
        </authorList>
    </citation>
    <scope>NUCLEOTIDE SEQUENCE [LARGE SCALE GENOMIC DNA]</scope>
    <source>
        <strain evidence="3 4">NPDC079179</strain>
    </source>
</reference>
<dbReference type="Proteomes" id="UP001553031">
    <property type="component" value="Unassembled WGS sequence"/>
</dbReference>
<comment type="caution">
    <text evidence="3">The sequence shown here is derived from an EMBL/GenBank/DDBJ whole genome shotgun (WGS) entry which is preliminary data.</text>
</comment>
<protein>
    <submittedName>
        <fullName evidence="3">ABC-three component system protein</fullName>
    </submittedName>
</protein>
<feature type="domain" description="ABC-three component systems C-terminal" evidence="2">
    <location>
        <begin position="266"/>
        <end position="401"/>
    </location>
</feature>
<proteinExistence type="predicted"/>
<accession>A0ABV3KF13</accession>
<dbReference type="Pfam" id="PF20283">
    <property type="entry name" value="CTD7"/>
    <property type="match status" value="1"/>
</dbReference>
<organism evidence="3 4">
    <name type="scientific">Kocuria salsicia</name>
    <dbReference type="NCBI Taxonomy" id="664639"/>
    <lineage>
        <taxon>Bacteria</taxon>
        <taxon>Bacillati</taxon>
        <taxon>Actinomycetota</taxon>
        <taxon>Actinomycetes</taxon>
        <taxon>Micrococcales</taxon>
        <taxon>Micrococcaceae</taxon>
        <taxon>Kocuria</taxon>
    </lineage>
</organism>
<evidence type="ECO:0000313" key="4">
    <source>
        <dbReference type="Proteomes" id="UP001553031"/>
    </source>
</evidence>
<dbReference type="InterPro" id="IPR025382">
    <property type="entry name" value="Cap4-like_endonuclease_dom"/>
</dbReference>
<name>A0ABV3KF13_9MICC</name>
<sequence>MPLGDHNAAASASGYLYQTSWALVELLQQATRRPDQAITLEIHDDVAWEDATGSATELLQAKLHKRTTAGLGDKDTDIWKTLGNWMVRPDATDPAGADLGLVTTSIAQPGTAAYLLRPDYKVRDVLSAILLLERAARDSTAQATATARAKYLDLSAAERTVLLSKVRVLDGAIQPQDIDGAVRQELLLVLPQGQSAQSRFVAEVRRWWDDVAIDLLAGRRSAVEVGQLQAFIQDLRNGFGPDTLWTTVTREDIEDEELSQYDETRFVSQMKLVSYPLGNLRRAVIDYHRAITQETHWLDDSLLELHELKRFEENLRDEWARAYTDMIDDLVFAAGAENLEEIDEATKAQAGKLLLRNLLDSSAVTIRRHYADPFFARGKRHELANRAGEEGIGWHPEFASRLQAVVATV</sequence>
<evidence type="ECO:0000259" key="1">
    <source>
        <dbReference type="Pfam" id="PF14130"/>
    </source>
</evidence>
<dbReference type="Pfam" id="PF14130">
    <property type="entry name" value="Cap4_nuclease"/>
    <property type="match status" value="1"/>
</dbReference>
<dbReference type="EMBL" id="JBFBLL010000017">
    <property type="protein sequence ID" value="MEV8158986.1"/>
    <property type="molecule type" value="Genomic_DNA"/>
</dbReference>
<feature type="domain" description="CD-NTase associated protein 4-like DNA endonuclease" evidence="1">
    <location>
        <begin position="10"/>
        <end position="80"/>
    </location>
</feature>